<gene>
    <name evidence="1" type="ORF">DPEC_G00052900</name>
</gene>
<organism evidence="1 2">
    <name type="scientific">Dallia pectoralis</name>
    <name type="common">Alaska blackfish</name>
    <dbReference type="NCBI Taxonomy" id="75939"/>
    <lineage>
        <taxon>Eukaryota</taxon>
        <taxon>Metazoa</taxon>
        <taxon>Chordata</taxon>
        <taxon>Craniata</taxon>
        <taxon>Vertebrata</taxon>
        <taxon>Euteleostomi</taxon>
        <taxon>Actinopterygii</taxon>
        <taxon>Neopterygii</taxon>
        <taxon>Teleostei</taxon>
        <taxon>Protacanthopterygii</taxon>
        <taxon>Esociformes</taxon>
        <taxon>Umbridae</taxon>
        <taxon>Dallia</taxon>
    </lineage>
</organism>
<comment type="caution">
    <text evidence="1">The sequence shown here is derived from an EMBL/GenBank/DDBJ whole genome shotgun (WGS) entry which is preliminary data.</text>
</comment>
<accession>A0ACC2HD20</accession>
<evidence type="ECO:0000313" key="2">
    <source>
        <dbReference type="Proteomes" id="UP001157502"/>
    </source>
</evidence>
<dbReference type="EMBL" id="CM055731">
    <property type="protein sequence ID" value="KAJ8013403.1"/>
    <property type="molecule type" value="Genomic_DNA"/>
</dbReference>
<sequence>MTNMTTELPCLNIDQFEDCLLSDDVLVHFLNYFLSLPSFPESVQYNRETGVFEVVSDRAEAVSQEIRSDLFLGQSQPPSDRAEQRPVVDNEYPVRCLDRDQGVKWIIKERLPLFIRSDCYFEYRLAKLLFQWVPGGWTQKKDGSSAQQLHSVSGTVMFLSASMIPTVSISLTSTVSISLTSTVSSSLTSTVSSSLTSTVSISLTSTVSISLTSTVSISLTSTVSSSLTSTVSISLTSTVSISLTSTVSISLTSTVLIPNSVPVEMGLNLISILQRHLLRRDRWVRSQTVSPASLTQTLTLSPHHSSSPLLSPLLS</sequence>
<proteinExistence type="predicted"/>
<evidence type="ECO:0000313" key="1">
    <source>
        <dbReference type="EMBL" id="KAJ8013403.1"/>
    </source>
</evidence>
<reference evidence="1" key="1">
    <citation type="submission" date="2021-05" db="EMBL/GenBank/DDBJ databases">
        <authorList>
            <person name="Pan Q."/>
            <person name="Jouanno E."/>
            <person name="Zahm M."/>
            <person name="Klopp C."/>
            <person name="Cabau C."/>
            <person name="Louis A."/>
            <person name="Berthelot C."/>
            <person name="Parey E."/>
            <person name="Roest Crollius H."/>
            <person name="Montfort J."/>
            <person name="Robinson-Rechavi M."/>
            <person name="Bouchez O."/>
            <person name="Lampietro C."/>
            <person name="Lopez Roques C."/>
            <person name="Donnadieu C."/>
            <person name="Postlethwait J."/>
            <person name="Bobe J."/>
            <person name="Dillon D."/>
            <person name="Chandos A."/>
            <person name="von Hippel F."/>
            <person name="Guiguen Y."/>
        </authorList>
    </citation>
    <scope>NUCLEOTIDE SEQUENCE</scope>
    <source>
        <strain evidence="1">YG-Jan2019</strain>
    </source>
</reference>
<protein>
    <submittedName>
        <fullName evidence="1">Uncharacterized protein</fullName>
    </submittedName>
</protein>
<keyword evidence="2" id="KW-1185">Reference proteome</keyword>
<dbReference type="Proteomes" id="UP001157502">
    <property type="component" value="Chromosome 4"/>
</dbReference>
<name>A0ACC2HD20_DALPE</name>